<gene>
    <name evidence="1" type="ORF">SAMN02745166_00543</name>
</gene>
<dbReference type="OrthoDB" id="9869950at2"/>
<organism evidence="1 2">
    <name type="scientific">Prosthecobacter debontii</name>
    <dbReference type="NCBI Taxonomy" id="48467"/>
    <lineage>
        <taxon>Bacteria</taxon>
        <taxon>Pseudomonadati</taxon>
        <taxon>Verrucomicrobiota</taxon>
        <taxon>Verrucomicrobiia</taxon>
        <taxon>Verrucomicrobiales</taxon>
        <taxon>Verrucomicrobiaceae</taxon>
        <taxon>Prosthecobacter</taxon>
    </lineage>
</organism>
<dbReference type="EMBL" id="FUYE01000002">
    <property type="protein sequence ID" value="SKA79789.1"/>
    <property type="molecule type" value="Genomic_DNA"/>
</dbReference>
<name>A0A1T4WRB6_9BACT</name>
<dbReference type="AlphaFoldDB" id="A0A1T4WRB6"/>
<dbReference type="Proteomes" id="UP000190774">
    <property type="component" value="Unassembled WGS sequence"/>
</dbReference>
<keyword evidence="2" id="KW-1185">Reference proteome</keyword>
<reference evidence="2" key="1">
    <citation type="submission" date="2017-02" db="EMBL/GenBank/DDBJ databases">
        <authorList>
            <person name="Varghese N."/>
            <person name="Submissions S."/>
        </authorList>
    </citation>
    <scope>NUCLEOTIDE SEQUENCE [LARGE SCALE GENOMIC DNA]</scope>
    <source>
        <strain evidence="2">ATCC 700200</strain>
    </source>
</reference>
<sequence>MKNLIALVIFGVGAFAAYNYWEHLNFKSNTDQLTRDLAAYEQGVELKRTEFQTLVKAVAWDQDNRKKLAQISEVQKQQASLQETQAKLNQERNQIITSLRASVLNKPIPELALKDGRKLNQATITQANDSVITVSLPSGIVKITPADLTPEWRQRLHY</sequence>
<proteinExistence type="predicted"/>
<accession>A0A1T4WRB6</accession>
<dbReference type="RefSeq" id="WP_078811776.1">
    <property type="nucleotide sequence ID" value="NZ_FUYE01000002.1"/>
</dbReference>
<dbReference type="STRING" id="48467.SAMN02745166_00543"/>
<protein>
    <submittedName>
        <fullName evidence="1">Uncharacterized protein</fullName>
    </submittedName>
</protein>
<evidence type="ECO:0000313" key="2">
    <source>
        <dbReference type="Proteomes" id="UP000190774"/>
    </source>
</evidence>
<evidence type="ECO:0000313" key="1">
    <source>
        <dbReference type="EMBL" id="SKA79789.1"/>
    </source>
</evidence>